<protein>
    <recommendedName>
        <fullName evidence="3">DUF2117 domain-containing protein</fullName>
    </recommendedName>
</protein>
<evidence type="ECO:0000313" key="1">
    <source>
        <dbReference type="EMBL" id="AUB56791.1"/>
    </source>
</evidence>
<gene>
    <name evidence="1" type="ORF">BK007_08080</name>
</gene>
<dbReference type="InterPro" id="IPR012032">
    <property type="entry name" value="UCP006598"/>
</dbReference>
<dbReference type="Proteomes" id="UP000232806">
    <property type="component" value="Chromosome"/>
</dbReference>
<evidence type="ECO:0000313" key="2">
    <source>
        <dbReference type="Proteomes" id="UP000232806"/>
    </source>
</evidence>
<organism evidence="1 2">
    <name type="scientific">Methanobacterium subterraneum</name>
    <dbReference type="NCBI Taxonomy" id="59277"/>
    <lineage>
        <taxon>Archaea</taxon>
        <taxon>Methanobacteriati</taxon>
        <taxon>Methanobacteriota</taxon>
        <taxon>Methanomada group</taxon>
        <taxon>Methanobacteria</taxon>
        <taxon>Methanobacteriales</taxon>
        <taxon>Methanobacteriaceae</taxon>
        <taxon>Methanobacterium</taxon>
    </lineage>
</organism>
<dbReference type="Pfam" id="PF09890">
    <property type="entry name" value="DUF2117"/>
    <property type="match status" value="1"/>
</dbReference>
<dbReference type="OrthoDB" id="120859at2157"/>
<evidence type="ECO:0008006" key="3">
    <source>
        <dbReference type="Google" id="ProtNLM"/>
    </source>
</evidence>
<dbReference type="RefSeq" id="WP_100906742.1">
    <property type="nucleotide sequence ID" value="NZ_CP017766.1"/>
</dbReference>
<dbReference type="EMBL" id="CP017766">
    <property type="protein sequence ID" value="AUB56791.1"/>
    <property type="molecule type" value="Genomic_DNA"/>
</dbReference>
<dbReference type="AlphaFoldDB" id="A0A2H4VFC7"/>
<sequence>MKIGVVVHGPEIVDSGYAQKFLDFLEDYGTVGARLGGTMGRTAVIDAHLEDKIDISQKLFPSQSVDKFKDENCDVIFLINYGKSSVTGHAFGYKVYHNCQDQPPLIQMERPGESDGSVVAWREDKMKLAEDIAHKMDLQLVLPEDIHNNLFSEDPCQEISNTICREIAGVSPGENIFVNGIVIGKSTSSEVAIVAENGIITQLIGGEIKEHGVEKLGPITLRKAVVKTGLLRKSRVKPRILKSGKSNDHFTISYLNHAAEDIYRLKNADMVVTVGDDTTLVAADILYRFNVPIIGITDGDLDKVVEEGFKAEGSLIVELENGWDDQVGDKIFLELFNREETIEIENIENFKSKLLQIISNITSQYQVKYS</sequence>
<reference evidence="1 2" key="1">
    <citation type="submission" date="2016-10" db="EMBL/GenBank/DDBJ databases">
        <title>Comparative genomics between deep and shallow subseafloor isolates.</title>
        <authorList>
            <person name="Ishii S."/>
            <person name="Miller J.R."/>
            <person name="Sutton G."/>
            <person name="Suzuki S."/>
            <person name="Methe B."/>
            <person name="Inagaki F."/>
            <person name="Imachi H."/>
        </authorList>
    </citation>
    <scope>NUCLEOTIDE SEQUENCE [LARGE SCALE GENOMIC DNA]</scope>
    <source>
        <strain evidence="1 2">MO-MB1</strain>
    </source>
</reference>
<accession>A0A2H4VFC7</accession>
<name>A0A2H4VFC7_9EURY</name>
<proteinExistence type="predicted"/>
<dbReference type="PIRSF" id="PIRSF006598">
    <property type="entry name" value="UCP006598"/>
    <property type="match status" value="1"/>
</dbReference>
<dbReference type="GeneID" id="35121547"/>